<evidence type="ECO:0000256" key="8">
    <source>
        <dbReference type="ARBA" id="ARBA00023228"/>
    </source>
</evidence>
<comment type="similarity">
    <text evidence="3">Belongs to the BRI3 family.</text>
</comment>
<keyword evidence="4" id="KW-0963">Cytoplasm</keyword>
<keyword evidence="7" id="KW-0472">Membrane</keyword>
<evidence type="ECO:0000313" key="14">
    <source>
        <dbReference type="Proteomes" id="UP001153636"/>
    </source>
</evidence>
<feature type="region of interest" description="Disordered" evidence="12">
    <location>
        <begin position="1"/>
        <end position="56"/>
    </location>
</feature>
<sequence>MEKQHPPPYEMGHTNPEYSPQAPPQNYMGGPNSQYAPPPQHMGGQSPYSMAPPQPQIVYMQPPAAAQATASSVSTNVTVNTGGGGLGGCPVCHNNSWTGTYDCCAWLWLICCFPCGIICCCCMRKKKCTQCGYTVG</sequence>
<keyword evidence="14" id="KW-1185">Reference proteome</keyword>
<dbReference type="Proteomes" id="UP001153636">
    <property type="component" value="Chromosome 11"/>
</dbReference>
<gene>
    <name evidence="13" type="ORF">PSYICH_LOCUS2690</name>
</gene>
<evidence type="ECO:0000313" key="13">
    <source>
        <dbReference type="EMBL" id="CAH1101002.1"/>
    </source>
</evidence>
<evidence type="ECO:0000256" key="9">
    <source>
        <dbReference type="ARBA" id="ARBA00035284"/>
    </source>
</evidence>
<protein>
    <recommendedName>
        <fullName evidence="9">Membrane protein BRI3</fullName>
    </recommendedName>
    <alternativeName>
        <fullName evidence="10">Brain protein I3</fullName>
    </alternativeName>
</protein>
<evidence type="ECO:0000256" key="4">
    <source>
        <dbReference type="ARBA" id="ARBA00022490"/>
    </source>
</evidence>
<organism evidence="13 14">
    <name type="scientific">Psylliodes chrysocephalus</name>
    <dbReference type="NCBI Taxonomy" id="3402493"/>
    <lineage>
        <taxon>Eukaryota</taxon>
        <taxon>Metazoa</taxon>
        <taxon>Ecdysozoa</taxon>
        <taxon>Arthropoda</taxon>
        <taxon>Hexapoda</taxon>
        <taxon>Insecta</taxon>
        <taxon>Pterygota</taxon>
        <taxon>Neoptera</taxon>
        <taxon>Endopterygota</taxon>
        <taxon>Coleoptera</taxon>
        <taxon>Polyphaga</taxon>
        <taxon>Cucujiformia</taxon>
        <taxon>Chrysomeloidea</taxon>
        <taxon>Chrysomelidae</taxon>
        <taxon>Galerucinae</taxon>
        <taxon>Alticini</taxon>
        <taxon>Psylliodes</taxon>
    </lineage>
</organism>
<dbReference type="PANTHER" id="PTHR13551">
    <property type="entry name" value="BRAIN PROTEIN I3"/>
    <property type="match status" value="1"/>
</dbReference>
<keyword evidence="5" id="KW-0812">Transmembrane</keyword>
<evidence type="ECO:0000256" key="5">
    <source>
        <dbReference type="ARBA" id="ARBA00022692"/>
    </source>
</evidence>
<evidence type="ECO:0000256" key="6">
    <source>
        <dbReference type="ARBA" id="ARBA00022989"/>
    </source>
</evidence>
<reference evidence="13" key="1">
    <citation type="submission" date="2022-01" db="EMBL/GenBank/DDBJ databases">
        <authorList>
            <person name="King R."/>
        </authorList>
    </citation>
    <scope>NUCLEOTIDE SEQUENCE</scope>
</reference>
<accession>A0A9P0G8Y0</accession>
<evidence type="ECO:0000256" key="7">
    <source>
        <dbReference type="ARBA" id="ARBA00023136"/>
    </source>
</evidence>
<dbReference type="AlphaFoldDB" id="A0A9P0G8Y0"/>
<evidence type="ECO:0000256" key="11">
    <source>
        <dbReference type="ARBA" id="ARBA00046593"/>
    </source>
</evidence>
<proteinExistence type="inferred from homology"/>
<comment type="subunit">
    <text evidence="11">Interacts with BRI3BP. Interacts with MGAT1 and IFITM3.</text>
</comment>
<evidence type="ECO:0000256" key="12">
    <source>
        <dbReference type="SAM" id="MobiDB-lite"/>
    </source>
</evidence>
<dbReference type="PANTHER" id="PTHR13551:SF1">
    <property type="entry name" value="MEMBRANE PROTEIN BRI3"/>
    <property type="match status" value="1"/>
</dbReference>
<dbReference type="EMBL" id="OV651823">
    <property type="protein sequence ID" value="CAH1101002.1"/>
    <property type="molecule type" value="Genomic_DNA"/>
</dbReference>
<evidence type="ECO:0000256" key="1">
    <source>
        <dbReference type="ARBA" id="ARBA00004155"/>
    </source>
</evidence>
<dbReference type="OrthoDB" id="2564984at2759"/>
<dbReference type="InterPro" id="IPR019317">
    <property type="entry name" value="BRI3"/>
</dbReference>
<comment type="subcellular location">
    <subcellularLocation>
        <location evidence="2">Cytoplasm</location>
        <location evidence="2">Perinuclear region</location>
    </subcellularLocation>
    <subcellularLocation>
        <location evidence="1">Lysosome membrane</location>
        <topology evidence="1">Multi-pass membrane protein</topology>
    </subcellularLocation>
</comment>
<evidence type="ECO:0000256" key="3">
    <source>
        <dbReference type="ARBA" id="ARBA00008090"/>
    </source>
</evidence>
<dbReference type="GO" id="GO:0005765">
    <property type="term" value="C:lysosomal membrane"/>
    <property type="evidence" value="ECO:0007669"/>
    <property type="project" value="UniProtKB-SubCell"/>
</dbReference>
<dbReference type="Pfam" id="PF10164">
    <property type="entry name" value="BRI3"/>
    <property type="match status" value="1"/>
</dbReference>
<evidence type="ECO:0000256" key="2">
    <source>
        <dbReference type="ARBA" id="ARBA00004556"/>
    </source>
</evidence>
<evidence type="ECO:0000256" key="10">
    <source>
        <dbReference type="ARBA" id="ARBA00035449"/>
    </source>
</evidence>
<keyword evidence="6" id="KW-1133">Transmembrane helix</keyword>
<name>A0A9P0G8Y0_9CUCU</name>
<keyword evidence="8" id="KW-0458">Lysosome</keyword>
<dbReference type="GO" id="GO:0048471">
    <property type="term" value="C:perinuclear region of cytoplasm"/>
    <property type="evidence" value="ECO:0007669"/>
    <property type="project" value="UniProtKB-SubCell"/>
</dbReference>